<dbReference type="InterPro" id="IPR020904">
    <property type="entry name" value="Sc_DH/Rdtase_CS"/>
</dbReference>
<proteinExistence type="inferred from homology"/>
<evidence type="ECO:0000256" key="4">
    <source>
        <dbReference type="ARBA" id="ARBA00022691"/>
    </source>
</evidence>
<comment type="similarity">
    <text evidence="6">Belongs to the class I-like SAM-binding methyltransferase superfamily. Cation-dependent O-methyltransferase family.</text>
</comment>
<keyword evidence="3" id="KW-0808">Transferase</keyword>
<gene>
    <name evidence="10" type="ORF">WJX73_009315</name>
</gene>
<dbReference type="SUPFAM" id="SSF53335">
    <property type="entry name" value="S-adenosyl-L-methionine-dependent methyltransferases"/>
    <property type="match status" value="1"/>
</dbReference>
<organism evidence="10 11">
    <name type="scientific">Symbiochloris irregularis</name>
    <dbReference type="NCBI Taxonomy" id="706552"/>
    <lineage>
        <taxon>Eukaryota</taxon>
        <taxon>Viridiplantae</taxon>
        <taxon>Chlorophyta</taxon>
        <taxon>core chlorophytes</taxon>
        <taxon>Trebouxiophyceae</taxon>
        <taxon>Trebouxiales</taxon>
        <taxon>Trebouxiaceae</taxon>
        <taxon>Symbiochloris</taxon>
    </lineage>
</organism>
<dbReference type="PROSITE" id="PS00061">
    <property type="entry name" value="ADH_SHORT"/>
    <property type="match status" value="1"/>
</dbReference>
<evidence type="ECO:0000313" key="10">
    <source>
        <dbReference type="EMBL" id="KAK9791633.1"/>
    </source>
</evidence>
<evidence type="ECO:0000256" key="5">
    <source>
        <dbReference type="ARBA" id="ARBA00023002"/>
    </source>
</evidence>
<dbReference type="PANTHER" id="PTHR42760">
    <property type="entry name" value="SHORT-CHAIN DEHYDROGENASES/REDUCTASES FAMILY MEMBER"/>
    <property type="match status" value="1"/>
</dbReference>
<dbReference type="SUPFAM" id="SSF51735">
    <property type="entry name" value="NAD(P)-binding Rossmann-fold domains"/>
    <property type="match status" value="1"/>
</dbReference>
<comment type="similarity">
    <text evidence="1">Belongs to the short-chain dehydrogenases/reductases (SDR) family.</text>
</comment>
<dbReference type="GO" id="GO:0008171">
    <property type="term" value="F:O-methyltransferase activity"/>
    <property type="evidence" value="ECO:0007669"/>
    <property type="project" value="InterPro"/>
</dbReference>
<dbReference type="InterPro" id="IPR002347">
    <property type="entry name" value="SDR_fam"/>
</dbReference>
<keyword evidence="2" id="KW-0489">Methyltransferase</keyword>
<evidence type="ECO:0000256" key="6">
    <source>
        <dbReference type="ARBA" id="ARBA00023453"/>
    </source>
</evidence>
<dbReference type="InterPro" id="IPR002935">
    <property type="entry name" value="SAM_O-MeTrfase"/>
</dbReference>
<keyword evidence="5" id="KW-0560">Oxidoreductase</keyword>
<dbReference type="FunFam" id="3.40.50.720:FF:000240">
    <property type="entry name" value="SDR family oxidoreductase"/>
    <property type="match status" value="1"/>
</dbReference>
<keyword evidence="11" id="KW-1185">Reference proteome</keyword>
<evidence type="ECO:0000256" key="1">
    <source>
        <dbReference type="ARBA" id="ARBA00006484"/>
    </source>
</evidence>
<dbReference type="InterPro" id="IPR029063">
    <property type="entry name" value="SAM-dependent_MTases_sf"/>
</dbReference>
<dbReference type="Pfam" id="PF01596">
    <property type="entry name" value="Methyltransf_3"/>
    <property type="match status" value="1"/>
</dbReference>
<dbReference type="Gene3D" id="3.40.50.720">
    <property type="entry name" value="NAD(P)-binding Rossmann-like Domain"/>
    <property type="match status" value="1"/>
</dbReference>
<dbReference type="GO" id="GO:0005975">
    <property type="term" value="P:carbohydrate metabolic process"/>
    <property type="evidence" value="ECO:0007669"/>
    <property type="project" value="UniProtKB-ARBA"/>
</dbReference>
<comment type="caution">
    <text evidence="10">The sequence shown here is derived from an EMBL/GenBank/DDBJ whole genome shotgun (WGS) entry which is preliminary data.</text>
</comment>
<reference evidence="10 11" key="1">
    <citation type="journal article" date="2024" name="Nat. Commun.">
        <title>Phylogenomics reveals the evolutionary origins of lichenization in chlorophyte algae.</title>
        <authorList>
            <person name="Puginier C."/>
            <person name="Libourel C."/>
            <person name="Otte J."/>
            <person name="Skaloud P."/>
            <person name="Haon M."/>
            <person name="Grisel S."/>
            <person name="Petersen M."/>
            <person name="Berrin J.G."/>
            <person name="Delaux P.M."/>
            <person name="Dal Grande F."/>
            <person name="Keller J."/>
        </authorList>
    </citation>
    <scope>NUCLEOTIDE SEQUENCE [LARGE SCALE GENOMIC DNA]</scope>
    <source>
        <strain evidence="10 11">SAG 2036</strain>
    </source>
</reference>
<dbReference type="EC" id="1.1.1.250" evidence="8"/>
<dbReference type="PRINTS" id="PR00080">
    <property type="entry name" value="SDRFAMILY"/>
</dbReference>
<dbReference type="EMBL" id="JALJOQ010000173">
    <property type="protein sequence ID" value="KAK9791633.1"/>
    <property type="molecule type" value="Genomic_DNA"/>
</dbReference>
<name>A0AAW1NMK6_9CHLO</name>
<evidence type="ECO:0000256" key="7">
    <source>
        <dbReference type="ARBA" id="ARBA00060719"/>
    </source>
</evidence>
<sequence length="548" mass="58498">MAITDDIHATGVPDTPVEVLTDLLDKALKADDLSGAKAILQKAQAVCAGLDPYLESISSPPNQVIENLIQRTTEHDWTQAHEQKKTMFLMKREACAGSLEGSFLKALTQLSGARVVVEVGMFTGTTTLAIASALPENGKVYALELDPYLRDFAAPAFKEAGLQDRIEVLVGPAAESLKKLAARGVTADIAFLDADKPGYLGYYNQIMDSQTIVPGGFIVVDNALMKGRTYAPGDVKDEAAEAIRKFNEHVRKDERVHTVTVPFRDGVSIVQRRRQAQGAPAADEVQLGFGAQRVLQQLKLNSRVALVTGAGQGIGRAVAHGLGEAGASVAVVDIVIGKAESTAEELRAKGIRSIAIKADVTSKKDCEMMVETTIAQLGGLHIAVNNAGINRNSAGEDTSEKDWNDTFAVNTTGVFLSCQAEAKHMLKQGYGKIINTGSMASIFVPHPQKQATYNASKAAVVQLTKSLGTEWAKEGINVNCISPGYLNTALIQENPDLKPLLNTWLAGIPSGRLAELPDLQAAYVFMASDASSYMVGHNLVIDGGCTLW</sequence>
<protein>
    <recommendedName>
        <fullName evidence="9">D-arabinitol 2-dehydrogenase [ribulose-forming]</fullName>
        <ecNumber evidence="8">1.1.1.250</ecNumber>
    </recommendedName>
</protein>
<dbReference type="Gene3D" id="3.40.50.150">
    <property type="entry name" value="Vaccinia Virus protein VP39"/>
    <property type="match status" value="1"/>
</dbReference>
<keyword evidence="4" id="KW-0949">S-adenosyl-L-methionine</keyword>
<evidence type="ECO:0000256" key="3">
    <source>
        <dbReference type="ARBA" id="ARBA00022679"/>
    </source>
</evidence>
<dbReference type="PRINTS" id="PR00081">
    <property type="entry name" value="GDHRDH"/>
</dbReference>
<dbReference type="GO" id="GO:0032259">
    <property type="term" value="P:methylation"/>
    <property type="evidence" value="ECO:0007669"/>
    <property type="project" value="UniProtKB-KW"/>
</dbReference>
<accession>A0AAW1NMK6</accession>
<evidence type="ECO:0000313" key="11">
    <source>
        <dbReference type="Proteomes" id="UP001465755"/>
    </source>
</evidence>
<dbReference type="GO" id="GO:0047038">
    <property type="term" value="F:D-arabinitol 2-dehydrogenase activity"/>
    <property type="evidence" value="ECO:0007669"/>
    <property type="project" value="UniProtKB-EC"/>
</dbReference>
<comment type="pathway">
    <text evidence="7">Carbohydrate metabolism; D-arabinitol metabolism.</text>
</comment>
<dbReference type="Pfam" id="PF13561">
    <property type="entry name" value="adh_short_C2"/>
    <property type="match status" value="1"/>
</dbReference>
<evidence type="ECO:0000256" key="9">
    <source>
        <dbReference type="ARBA" id="ARBA00070881"/>
    </source>
</evidence>
<dbReference type="AlphaFoldDB" id="A0AAW1NMK6"/>
<dbReference type="PROSITE" id="PS51682">
    <property type="entry name" value="SAM_OMT_I"/>
    <property type="match status" value="1"/>
</dbReference>
<evidence type="ECO:0000256" key="8">
    <source>
        <dbReference type="ARBA" id="ARBA00066831"/>
    </source>
</evidence>
<dbReference type="PANTHER" id="PTHR42760:SF115">
    <property type="entry name" value="3-OXOACYL-[ACYL-CARRIER-PROTEIN] REDUCTASE FABG"/>
    <property type="match status" value="1"/>
</dbReference>
<evidence type="ECO:0000256" key="2">
    <source>
        <dbReference type="ARBA" id="ARBA00022603"/>
    </source>
</evidence>
<dbReference type="InterPro" id="IPR036291">
    <property type="entry name" value="NAD(P)-bd_dom_sf"/>
</dbReference>
<dbReference type="Proteomes" id="UP001465755">
    <property type="component" value="Unassembled WGS sequence"/>
</dbReference>
<dbReference type="CDD" id="cd02440">
    <property type="entry name" value="AdoMet_MTases"/>
    <property type="match status" value="1"/>
</dbReference>